<keyword evidence="4" id="KW-1185">Reference proteome</keyword>
<comment type="caution">
    <text evidence="3">The sequence shown here is derived from an EMBL/GenBank/DDBJ whole genome shotgun (WGS) entry which is preliminary data.</text>
</comment>
<dbReference type="PANTHER" id="PTHR37944">
    <property type="entry name" value="PORIN B"/>
    <property type="match status" value="1"/>
</dbReference>
<feature type="chain" id="PRO_5044995933" evidence="2">
    <location>
        <begin position="28"/>
        <end position="447"/>
    </location>
</feature>
<proteinExistence type="inferred from homology"/>
<dbReference type="Gene3D" id="2.40.160.180">
    <property type="entry name" value="Carbohydrate-selective porin OprB"/>
    <property type="match status" value="1"/>
</dbReference>
<dbReference type="InterPro" id="IPR007049">
    <property type="entry name" value="Carb-sel_porin_OprB"/>
</dbReference>
<dbReference type="InterPro" id="IPR038673">
    <property type="entry name" value="OprB_sf"/>
</dbReference>
<dbReference type="Proteomes" id="UP001597308">
    <property type="component" value="Unassembled WGS sequence"/>
</dbReference>
<evidence type="ECO:0000256" key="1">
    <source>
        <dbReference type="ARBA" id="ARBA00008769"/>
    </source>
</evidence>
<accession>A0ABW4KBN4</accession>
<dbReference type="InterPro" id="IPR052932">
    <property type="entry name" value="OprB_Porin"/>
</dbReference>
<feature type="signal peptide" evidence="2">
    <location>
        <begin position="1"/>
        <end position="27"/>
    </location>
</feature>
<evidence type="ECO:0000256" key="2">
    <source>
        <dbReference type="RuleBase" id="RU363072"/>
    </source>
</evidence>
<dbReference type="PANTHER" id="PTHR37944:SF1">
    <property type="entry name" value="PORIN B"/>
    <property type="match status" value="1"/>
</dbReference>
<dbReference type="Pfam" id="PF04966">
    <property type="entry name" value="OprB"/>
    <property type="match status" value="1"/>
</dbReference>
<protein>
    <submittedName>
        <fullName evidence="3">Carbohydrate porin</fullName>
    </submittedName>
</protein>
<name>A0ABW4KBN4_9HYPH</name>
<comment type="similarity">
    <text evidence="1 2">Belongs to the OprB family.</text>
</comment>
<evidence type="ECO:0000313" key="3">
    <source>
        <dbReference type="EMBL" id="MFD1703963.1"/>
    </source>
</evidence>
<dbReference type="EMBL" id="JBHUER010000010">
    <property type="protein sequence ID" value="MFD1703963.1"/>
    <property type="molecule type" value="Genomic_DNA"/>
</dbReference>
<organism evidence="3 4">
    <name type="scientific">Methylopila henanensis</name>
    <dbReference type="NCBI Taxonomy" id="873516"/>
    <lineage>
        <taxon>Bacteria</taxon>
        <taxon>Pseudomonadati</taxon>
        <taxon>Pseudomonadota</taxon>
        <taxon>Alphaproteobacteria</taxon>
        <taxon>Hyphomicrobiales</taxon>
        <taxon>Methylopilaceae</taxon>
        <taxon>Methylopila</taxon>
    </lineage>
</organism>
<sequence length="447" mass="47735">MRRFRSAAAGAAGFVLFGLCPAAPALADDDDDGGSLLDSTPAFAELKAGRDALAERGFRFSGFYFSDMRAVARGGISRGGAYMGLASLSLDVDAEKTLGIEGGSLHVNALQIHGRDLAERRVGNILAGNDIGAMPTTRLFELYYEQRFNDRLAVRVGQLAADEVFLKSGYAELFIGATFGWAASPSENLPQEGPAYPLAALGAQATFEATDDLTFRAAIYNGAAAPLDAEEPEEANRRGLNFRLKDPPLVIAEGEYRYGGGEEGLSGAVKLGGYLHFGDFARLRDGEDAERTRDRNVNVYAVWDQQIFRPEGEDDETGVGVFARVILGPSDRNAVRAYVDGGVVVRGMVPGRPADVFGVAAAYADFSPALARADRAANAEAGVRGPVRDFEMTFEANYRAEIVPGLTLQPTAQYVVHPGGSVAHPKGDGRRRIPDALVFGLTTIARF</sequence>
<keyword evidence="2" id="KW-0732">Signal</keyword>
<evidence type="ECO:0000313" key="4">
    <source>
        <dbReference type="Proteomes" id="UP001597308"/>
    </source>
</evidence>
<reference evidence="4" key="1">
    <citation type="journal article" date="2019" name="Int. J. Syst. Evol. Microbiol.">
        <title>The Global Catalogue of Microorganisms (GCM) 10K type strain sequencing project: providing services to taxonomists for standard genome sequencing and annotation.</title>
        <authorList>
            <consortium name="The Broad Institute Genomics Platform"/>
            <consortium name="The Broad Institute Genome Sequencing Center for Infectious Disease"/>
            <person name="Wu L."/>
            <person name="Ma J."/>
        </authorList>
    </citation>
    <scope>NUCLEOTIDE SEQUENCE [LARGE SCALE GENOMIC DNA]</scope>
    <source>
        <strain evidence="4">KCTC 23707</strain>
    </source>
</reference>
<dbReference type="RefSeq" id="WP_378800054.1">
    <property type="nucleotide sequence ID" value="NZ_JBHUER010000010.1"/>
</dbReference>
<gene>
    <name evidence="3" type="ORF">ACFSCV_13225</name>
</gene>